<reference evidence="2 3" key="1">
    <citation type="journal article" date="2023" name="Plants (Basel)">
        <title>Bridging the Gap: Combining Genomics and Transcriptomics Approaches to Understand Stylosanthes scabra, an Orphan Legume from the Brazilian Caatinga.</title>
        <authorList>
            <person name="Ferreira-Neto J.R.C."/>
            <person name="da Silva M.D."/>
            <person name="Binneck E."/>
            <person name="de Melo N.F."/>
            <person name="da Silva R.H."/>
            <person name="de Melo A.L.T.M."/>
            <person name="Pandolfi V."/>
            <person name="Bustamante F.O."/>
            <person name="Brasileiro-Vidal A.C."/>
            <person name="Benko-Iseppon A.M."/>
        </authorList>
    </citation>
    <scope>NUCLEOTIDE SEQUENCE [LARGE SCALE GENOMIC DNA]</scope>
    <source>
        <tissue evidence="2">Leaves</tissue>
    </source>
</reference>
<accession>A0ABU6VQP8</accession>
<gene>
    <name evidence="2" type="ORF">PIB30_083203</name>
</gene>
<feature type="non-terminal residue" evidence="2">
    <location>
        <position position="1"/>
    </location>
</feature>
<proteinExistence type="predicted"/>
<protein>
    <submittedName>
        <fullName evidence="2">Uncharacterized protein</fullName>
    </submittedName>
</protein>
<comment type="caution">
    <text evidence="2">The sequence shown here is derived from an EMBL/GenBank/DDBJ whole genome shotgun (WGS) entry which is preliminary data.</text>
</comment>
<evidence type="ECO:0000313" key="3">
    <source>
        <dbReference type="Proteomes" id="UP001341840"/>
    </source>
</evidence>
<organism evidence="2 3">
    <name type="scientific">Stylosanthes scabra</name>
    <dbReference type="NCBI Taxonomy" id="79078"/>
    <lineage>
        <taxon>Eukaryota</taxon>
        <taxon>Viridiplantae</taxon>
        <taxon>Streptophyta</taxon>
        <taxon>Embryophyta</taxon>
        <taxon>Tracheophyta</taxon>
        <taxon>Spermatophyta</taxon>
        <taxon>Magnoliopsida</taxon>
        <taxon>eudicotyledons</taxon>
        <taxon>Gunneridae</taxon>
        <taxon>Pentapetalae</taxon>
        <taxon>rosids</taxon>
        <taxon>fabids</taxon>
        <taxon>Fabales</taxon>
        <taxon>Fabaceae</taxon>
        <taxon>Papilionoideae</taxon>
        <taxon>50 kb inversion clade</taxon>
        <taxon>dalbergioids sensu lato</taxon>
        <taxon>Dalbergieae</taxon>
        <taxon>Pterocarpus clade</taxon>
        <taxon>Stylosanthes</taxon>
    </lineage>
</organism>
<keyword evidence="3" id="KW-1185">Reference proteome</keyword>
<evidence type="ECO:0000256" key="1">
    <source>
        <dbReference type="SAM" id="MobiDB-lite"/>
    </source>
</evidence>
<sequence length="92" mass="10574">NPVLHTWYHKALRSMAEIINPQPAFNDNNNQIQKPLAIPIADKLCSDNILTWTYQVIQTISGRKLQDHLDKNKTPTQYASDDEDRAAEKETQ</sequence>
<feature type="region of interest" description="Disordered" evidence="1">
    <location>
        <begin position="65"/>
        <end position="92"/>
    </location>
</feature>
<evidence type="ECO:0000313" key="2">
    <source>
        <dbReference type="EMBL" id="MED6175951.1"/>
    </source>
</evidence>
<name>A0ABU6VQP8_9FABA</name>
<dbReference type="Proteomes" id="UP001341840">
    <property type="component" value="Unassembled WGS sequence"/>
</dbReference>
<dbReference type="EMBL" id="JASCZI010152342">
    <property type="protein sequence ID" value="MED6175951.1"/>
    <property type="molecule type" value="Genomic_DNA"/>
</dbReference>